<dbReference type="EMBL" id="JABWDY010010271">
    <property type="protein sequence ID" value="KAF5200796.1"/>
    <property type="molecule type" value="Genomic_DNA"/>
</dbReference>
<protein>
    <submittedName>
        <fullName evidence="2">Uncharacterized protein</fullName>
    </submittedName>
</protein>
<sequence>MKKSAVDVSSKHCIKSRVPSMVLFPARKWIPLYRDNSDSDARSEGDDIVSLVSESNCLNNSNMDSGPLGITPYYKEEMWPSDISPWWEKESGLCWEKETGTPGITPSWEEEKEASRNVPSC</sequence>
<accession>A0A7J6WTR4</accession>
<organism evidence="2 3">
    <name type="scientific">Thalictrum thalictroides</name>
    <name type="common">Rue-anemone</name>
    <name type="synonym">Anemone thalictroides</name>
    <dbReference type="NCBI Taxonomy" id="46969"/>
    <lineage>
        <taxon>Eukaryota</taxon>
        <taxon>Viridiplantae</taxon>
        <taxon>Streptophyta</taxon>
        <taxon>Embryophyta</taxon>
        <taxon>Tracheophyta</taxon>
        <taxon>Spermatophyta</taxon>
        <taxon>Magnoliopsida</taxon>
        <taxon>Ranunculales</taxon>
        <taxon>Ranunculaceae</taxon>
        <taxon>Thalictroideae</taxon>
        <taxon>Thalictrum</taxon>
    </lineage>
</organism>
<feature type="region of interest" description="Disordered" evidence="1">
    <location>
        <begin position="98"/>
        <end position="121"/>
    </location>
</feature>
<gene>
    <name evidence="2" type="ORF">FRX31_009611</name>
</gene>
<name>A0A7J6WTR4_THATH</name>
<evidence type="ECO:0000256" key="1">
    <source>
        <dbReference type="SAM" id="MobiDB-lite"/>
    </source>
</evidence>
<keyword evidence="3" id="KW-1185">Reference proteome</keyword>
<proteinExistence type="predicted"/>
<evidence type="ECO:0000313" key="2">
    <source>
        <dbReference type="EMBL" id="KAF5200796.1"/>
    </source>
</evidence>
<comment type="caution">
    <text evidence="2">The sequence shown here is derived from an EMBL/GenBank/DDBJ whole genome shotgun (WGS) entry which is preliminary data.</text>
</comment>
<dbReference type="AlphaFoldDB" id="A0A7J6WTR4"/>
<reference evidence="2 3" key="1">
    <citation type="submission" date="2020-06" db="EMBL/GenBank/DDBJ databases">
        <title>Transcriptomic and genomic resources for Thalictrum thalictroides and T. hernandezii: Facilitating candidate gene discovery in an emerging model plant lineage.</title>
        <authorList>
            <person name="Arias T."/>
            <person name="Riano-Pachon D.M."/>
            <person name="Di Stilio V.S."/>
        </authorList>
    </citation>
    <scope>NUCLEOTIDE SEQUENCE [LARGE SCALE GENOMIC DNA]</scope>
    <source>
        <strain evidence="3">cv. WT478/WT964</strain>
        <tissue evidence="2">Leaves</tissue>
    </source>
</reference>
<dbReference type="Proteomes" id="UP000554482">
    <property type="component" value="Unassembled WGS sequence"/>
</dbReference>
<evidence type="ECO:0000313" key="3">
    <source>
        <dbReference type="Proteomes" id="UP000554482"/>
    </source>
</evidence>